<dbReference type="GO" id="GO:0005886">
    <property type="term" value="C:plasma membrane"/>
    <property type="evidence" value="ECO:0007669"/>
    <property type="project" value="UniProtKB-SubCell"/>
</dbReference>
<sequence>MIILRLLIIYSGKNAHQFVFNWLASPGTLIIVATFIGGFIQGESLKDMLKILWNVIKGLWKTIITICSIVALAKVMGYSGMTSSLSVTLVRIMDPVYPLIAPLIGALGTFITGTDTSANVLFGNLQLSAAKTLDVSSNWVVASNMVGATAGKMISP</sequence>
<comment type="subcellular location">
    <subcellularLocation>
        <location evidence="1 8">Cell membrane</location>
        <topology evidence="1 8">Multi-pass membrane protein</topology>
    </subcellularLocation>
</comment>
<evidence type="ECO:0000256" key="6">
    <source>
        <dbReference type="ARBA" id="ARBA00022989"/>
    </source>
</evidence>
<evidence type="ECO:0000256" key="8">
    <source>
        <dbReference type="RuleBase" id="RU365092"/>
    </source>
</evidence>
<name>A0A0R1V9X2_9LACO</name>
<evidence type="ECO:0000256" key="1">
    <source>
        <dbReference type="ARBA" id="ARBA00004651"/>
    </source>
</evidence>
<reference evidence="9 10" key="1">
    <citation type="journal article" date="2015" name="Genome Announc.">
        <title>Expanding the biotechnology potential of lactobacilli through comparative genomics of 213 strains and associated genera.</title>
        <authorList>
            <person name="Sun Z."/>
            <person name="Harris H.M."/>
            <person name="McCann A."/>
            <person name="Guo C."/>
            <person name="Argimon S."/>
            <person name="Zhang W."/>
            <person name="Yang X."/>
            <person name="Jeffery I.B."/>
            <person name="Cooney J.C."/>
            <person name="Kagawa T.F."/>
            <person name="Liu W."/>
            <person name="Song Y."/>
            <person name="Salvetti E."/>
            <person name="Wrobel A."/>
            <person name="Rasinkangas P."/>
            <person name="Parkhill J."/>
            <person name="Rea M.C."/>
            <person name="O'Sullivan O."/>
            <person name="Ritari J."/>
            <person name="Douillard F.P."/>
            <person name="Paul Ross R."/>
            <person name="Yang R."/>
            <person name="Briner A.E."/>
            <person name="Felis G.E."/>
            <person name="de Vos W.M."/>
            <person name="Barrangou R."/>
            <person name="Klaenhammer T.R."/>
            <person name="Caufield P.W."/>
            <person name="Cui Y."/>
            <person name="Zhang H."/>
            <person name="O'Toole P.W."/>
        </authorList>
    </citation>
    <scope>NUCLEOTIDE SEQUENCE [LARGE SCALE GENOMIC DNA]</scope>
    <source>
        <strain evidence="9 10">DSM 16761</strain>
    </source>
</reference>
<dbReference type="Proteomes" id="UP000051307">
    <property type="component" value="Unassembled WGS sequence"/>
</dbReference>
<keyword evidence="7 8" id="KW-0472">Membrane</keyword>
<comment type="caution">
    <text evidence="9">The sequence shown here is derived from an EMBL/GenBank/DDBJ whole genome shotgun (WGS) entry which is preliminary data.</text>
</comment>
<gene>
    <name evidence="9" type="ORF">FC59_GL001913</name>
</gene>
<dbReference type="eggNOG" id="COG1620">
    <property type="taxonomic scope" value="Bacteria"/>
</dbReference>
<dbReference type="PANTHER" id="PTHR30003">
    <property type="entry name" value="L-LACTATE PERMEASE"/>
    <property type="match status" value="1"/>
</dbReference>
<evidence type="ECO:0000256" key="2">
    <source>
        <dbReference type="ARBA" id="ARBA00010100"/>
    </source>
</evidence>
<dbReference type="PATRIC" id="fig|1423767.3.peg.1982"/>
<evidence type="ECO:0000313" key="9">
    <source>
        <dbReference type="EMBL" id="KRM02311.1"/>
    </source>
</evidence>
<proteinExistence type="inferred from homology"/>
<evidence type="ECO:0000256" key="3">
    <source>
        <dbReference type="ARBA" id="ARBA00022448"/>
    </source>
</evidence>
<keyword evidence="3 8" id="KW-0813">Transport</keyword>
<accession>A0A0R1V9X2</accession>
<evidence type="ECO:0000313" key="10">
    <source>
        <dbReference type="Proteomes" id="UP000051307"/>
    </source>
</evidence>
<evidence type="ECO:0000256" key="5">
    <source>
        <dbReference type="ARBA" id="ARBA00022692"/>
    </source>
</evidence>
<keyword evidence="5 8" id="KW-0812">Transmembrane</keyword>
<dbReference type="AlphaFoldDB" id="A0A0R1V9X2"/>
<feature type="transmembrane region" description="Helical" evidence="8">
    <location>
        <begin position="59"/>
        <end position="79"/>
    </location>
</feature>
<dbReference type="PANTHER" id="PTHR30003:SF0">
    <property type="entry name" value="GLYCOLATE PERMEASE GLCA-RELATED"/>
    <property type="match status" value="1"/>
</dbReference>
<keyword evidence="6 8" id="KW-1133">Transmembrane helix</keyword>
<keyword evidence="4 8" id="KW-1003">Cell membrane</keyword>
<dbReference type="GO" id="GO:0015295">
    <property type="term" value="F:solute:proton symporter activity"/>
    <property type="evidence" value="ECO:0007669"/>
    <property type="project" value="TreeGrafter"/>
</dbReference>
<dbReference type="GO" id="GO:0015129">
    <property type="term" value="F:lactate transmembrane transporter activity"/>
    <property type="evidence" value="ECO:0007669"/>
    <property type="project" value="UniProtKB-UniRule"/>
</dbReference>
<organism evidence="9 10">
    <name type="scientific">Lactobacillus kitasatonis DSM 16761 = JCM 1039</name>
    <dbReference type="NCBI Taxonomy" id="1423767"/>
    <lineage>
        <taxon>Bacteria</taxon>
        <taxon>Bacillati</taxon>
        <taxon>Bacillota</taxon>
        <taxon>Bacilli</taxon>
        <taxon>Lactobacillales</taxon>
        <taxon>Lactobacillaceae</taxon>
        <taxon>Lactobacillus</taxon>
    </lineage>
</organism>
<dbReference type="InterPro" id="IPR003804">
    <property type="entry name" value="Lactate_perm"/>
</dbReference>
<dbReference type="Pfam" id="PF02652">
    <property type="entry name" value="Lactate_perm"/>
    <property type="match status" value="1"/>
</dbReference>
<evidence type="ECO:0000256" key="4">
    <source>
        <dbReference type="ARBA" id="ARBA00022475"/>
    </source>
</evidence>
<comment type="caution">
    <text evidence="8">Lacks conserved residue(s) required for the propagation of feature annotation.</text>
</comment>
<protein>
    <recommendedName>
        <fullName evidence="8">L-lactate permease</fullName>
    </recommendedName>
</protein>
<feature type="transmembrane region" description="Helical" evidence="8">
    <location>
        <begin position="20"/>
        <end position="39"/>
    </location>
</feature>
<comment type="similarity">
    <text evidence="2 8">Belongs to the lactate permease family.</text>
</comment>
<evidence type="ECO:0000256" key="7">
    <source>
        <dbReference type="ARBA" id="ARBA00023136"/>
    </source>
</evidence>
<dbReference type="EMBL" id="AZFU01000044">
    <property type="protein sequence ID" value="KRM02311.1"/>
    <property type="molecule type" value="Genomic_DNA"/>
</dbReference>
<comment type="function">
    <text evidence="8">Uptake of L-lactate across the membrane. Can also transport D-lactate and glycolate.</text>
</comment>